<dbReference type="Proteomes" id="UP001152320">
    <property type="component" value="Chromosome 11"/>
</dbReference>
<proteinExistence type="inferred from homology"/>
<feature type="compositionally biased region" description="Polar residues" evidence="10">
    <location>
        <begin position="149"/>
        <end position="159"/>
    </location>
</feature>
<dbReference type="InterPro" id="IPR050092">
    <property type="entry name" value="RNase_H"/>
</dbReference>
<evidence type="ECO:0000256" key="4">
    <source>
        <dbReference type="ARBA" id="ARBA00022722"/>
    </source>
</evidence>
<evidence type="ECO:0000256" key="6">
    <source>
        <dbReference type="ARBA" id="ARBA00022759"/>
    </source>
</evidence>
<evidence type="ECO:0000256" key="8">
    <source>
        <dbReference type="ARBA" id="ARBA00022842"/>
    </source>
</evidence>
<dbReference type="EMBL" id="JAIZAY010000011">
    <property type="protein sequence ID" value="KAJ8033082.1"/>
    <property type="molecule type" value="Genomic_DNA"/>
</dbReference>
<dbReference type="InterPro" id="IPR011320">
    <property type="entry name" value="RNase_H1_N"/>
</dbReference>
<protein>
    <recommendedName>
        <fullName evidence="9">Ribonuclease H1</fullName>
        <shortName evidence="9">RNase H1</shortName>
        <ecNumber evidence="9">3.1.26.4</ecNumber>
    </recommendedName>
</protein>
<dbReference type="OrthoDB" id="407198at2759"/>
<dbReference type="FunFam" id="3.40.970.10:FF:000001">
    <property type="entry name" value="Ribonuclease H1"/>
    <property type="match status" value="1"/>
</dbReference>
<comment type="similarity">
    <text evidence="3 9">Belongs to the RNase H family.</text>
</comment>
<dbReference type="Pfam" id="PF00075">
    <property type="entry name" value="RNase_H"/>
    <property type="match status" value="1"/>
</dbReference>
<feature type="domain" description="RNase H type-1" evidence="11">
    <location>
        <begin position="160"/>
        <end position="306"/>
    </location>
</feature>
<dbReference type="PANTHER" id="PTHR10642">
    <property type="entry name" value="RIBONUCLEASE H1"/>
    <property type="match status" value="1"/>
</dbReference>
<dbReference type="Gene3D" id="3.30.420.10">
    <property type="entry name" value="Ribonuclease H-like superfamily/Ribonuclease H"/>
    <property type="match status" value="1"/>
</dbReference>
<dbReference type="InterPro" id="IPR037056">
    <property type="entry name" value="RNase_H1_N_sf"/>
</dbReference>
<evidence type="ECO:0000256" key="1">
    <source>
        <dbReference type="ARBA" id="ARBA00000077"/>
    </source>
</evidence>
<dbReference type="InterPro" id="IPR002156">
    <property type="entry name" value="RNaseH_domain"/>
</dbReference>
<comment type="function">
    <text evidence="9">Endonuclease that specifically degrades the RNA of RNA-DNA hybrids.</text>
</comment>
<evidence type="ECO:0000259" key="11">
    <source>
        <dbReference type="PROSITE" id="PS50879"/>
    </source>
</evidence>
<dbReference type="InterPro" id="IPR009027">
    <property type="entry name" value="Ribosomal_bL9/RNase_H1_N"/>
</dbReference>
<evidence type="ECO:0000256" key="7">
    <source>
        <dbReference type="ARBA" id="ARBA00022801"/>
    </source>
</evidence>
<comment type="cofactor">
    <cofactor evidence="2 9">
        <name>Mg(2+)</name>
        <dbReference type="ChEBI" id="CHEBI:18420"/>
    </cofactor>
</comment>
<dbReference type="SUPFAM" id="SSF53098">
    <property type="entry name" value="Ribonuclease H-like"/>
    <property type="match status" value="1"/>
</dbReference>
<keyword evidence="6 9" id="KW-0255">Endonuclease</keyword>
<evidence type="ECO:0000256" key="10">
    <source>
        <dbReference type="SAM" id="MobiDB-lite"/>
    </source>
</evidence>
<dbReference type="AlphaFoldDB" id="A0A9Q1BUN4"/>
<evidence type="ECO:0000256" key="5">
    <source>
        <dbReference type="ARBA" id="ARBA00022723"/>
    </source>
</evidence>
<keyword evidence="7 9" id="KW-0378">Hydrolase</keyword>
<dbReference type="GO" id="GO:0003676">
    <property type="term" value="F:nucleic acid binding"/>
    <property type="evidence" value="ECO:0007669"/>
    <property type="project" value="UniProtKB-UniRule"/>
</dbReference>
<comment type="catalytic activity">
    <reaction evidence="1 9">
        <text>Endonucleolytic cleavage to 5'-phosphomonoester.</text>
        <dbReference type="EC" id="3.1.26.4"/>
    </reaction>
</comment>
<evidence type="ECO:0000256" key="3">
    <source>
        <dbReference type="ARBA" id="ARBA00005300"/>
    </source>
</evidence>
<dbReference type="SUPFAM" id="SSF55658">
    <property type="entry name" value="L9 N-domain-like"/>
    <property type="match status" value="1"/>
</dbReference>
<dbReference type="FunFam" id="3.30.420.10:FF:000115">
    <property type="entry name" value="Ribonuclease H"/>
    <property type="match status" value="1"/>
</dbReference>
<dbReference type="InterPro" id="IPR012337">
    <property type="entry name" value="RNaseH-like_sf"/>
</dbReference>
<evidence type="ECO:0000313" key="13">
    <source>
        <dbReference type="Proteomes" id="UP001152320"/>
    </source>
</evidence>
<feature type="compositionally biased region" description="Basic residues" evidence="10">
    <location>
        <begin position="133"/>
        <end position="148"/>
    </location>
</feature>
<accession>A0A9Q1BUN4</accession>
<organism evidence="12 13">
    <name type="scientific">Holothuria leucospilota</name>
    <name type="common">Black long sea cucumber</name>
    <name type="synonym">Mertensiothuria leucospilota</name>
    <dbReference type="NCBI Taxonomy" id="206669"/>
    <lineage>
        <taxon>Eukaryota</taxon>
        <taxon>Metazoa</taxon>
        <taxon>Echinodermata</taxon>
        <taxon>Eleutherozoa</taxon>
        <taxon>Echinozoa</taxon>
        <taxon>Holothuroidea</taxon>
        <taxon>Aspidochirotacea</taxon>
        <taxon>Aspidochirotida</taxon>
        <taxon>Holothuriidae</taxon>
        <taxon>Holothuria</taxon>
    </lineage>
</organism>
<reference evidence="12" key="1">
    <citation type="submission" date="2021-10" db="EMBL/GenBank/DDBJ databases">
        <title>Tropical sea cucumber genome reveals ecological adaptation and Cuvierian tubules defense mechanism.</title>
        <authorList>
            <person name="Chen T."/>
        </authorList>
    </citation>
    <scope>NUCLEOTIDE SEQUENCE</scope>
    <source>
        <strain evidence="12">Nanhai2018</strain>
        <tissue evidence="12">Muscle</tissue>
    </source>
</reference>
<evidence type="ECO:0000313" key="12">
    <source>
        <dbReference type="EMBL" id="KAJ8033082.1"/>
    </source>
</evidence>
<dbReference type="Pfam" id="PF01693">
    <property type="entry name" value="Cauli_VI"/>
    <property type="match status" value="1"/>
</dbReference>
<dbReference type="PIRSF" id="PIRSF036852">
    <property type="entry name" value="Ribonuclease_H1_euk"/>
    <property type="match status" value="1"/>
</dbReference>
<dbReference type="InterPro" id="IPR036397">
    <property type="entry name" value="RNaseH_sf"/>
</dbReference>
<comment type="caution">
    <text evidence="12">The sequence shown here is derived from an EMBL/GenBank/DDBJ whole genome shotgun (WGS) entry which is preliminary data.</text>
</comment>
<dbReference type="PANTHER" id="PTHR10642:SF26">
    <property type="entry name" value="RIBONUCLEASE H1"/>
    <property type="match status" value="1"/>
</dbReference>
<evidence type="ECO:0000256" key="2">
    <source>
        <dbReference type="ARBA" id="ARBA00001946"/>
    </source>
</evidence>
<sequence>MQALFGLSRRVCFVHLNMGKFFYAVQKGWKTGVFDTWDECQANVNKFPNARFKKFASQQEAWSFVAGGSAALTPKHNVTEIPVDTTAASSASGNPSSIHHCPCCPVGQALKRGDTLKRSCEEVDVGATYQQTKKFKGSSKNKRGKTKGNSRSISNSASEDTPRMNVYTDGACTFNGRRGARAGIGVHWSGDSSRDISERLPGKQTNQRAELTAAIRAIEDAEERGISRVRLHTDSKYTINCVTDWIDRWKDNGWKTANGTDVSNKSDITKLDRLCDQVDVEWVYVPGHKNIPGNERADELARQGAAKPSSSYY</sequence>
<dbReference type="EC" id="3.1.26.4" evidence="9"/>
<dbReference type="GO" id="GO:0043137">
    <property type="term" value="P:DNA replication, removal of RNA primer"/>
    <property type="evidence" value="ECO:0007669"/>
    <property type="project" value="TreeGrafter"/>
</dbReference>
<dbReference type="GO" id="GO:0000287">
    <property type="term" value="F:magnesium ion binding"/>
    <property type="evidence" value="ECO:0007669"/>
    <property type="project" value="UniProtKB-UniRule"/>
</dbReference>
<evidence type="ECO:0000256" key="9">
    <source>
        <dbReference type="PIRNR" id="PIRNR036852"/>
    </source>
</evidence>
<keyword evidence="8 9" id="KW-0460">Magnesium</keyword>
<feature type="region of interest" description="Disordered" evidence="10">
    <location>
        <begin position="133"/>
        <end position="164"/>
    </location>
</feature>
<keyword evidence="5 9" id="KW-0479">Metal-binding</keyword>
<keyword evidence="4 9" id="KW-0540">Nuclease</keyword>
<dbReference type="PROSITE" id="PS50879">
    <property type="entry name" value="RNASE_H_1"/>
    <property type="match status" value="1"/>
</dbReference>
<keyword evidence="13" id="KW-1185">Reference proteome</keyword>
<gene>
    <name evidence="12" type="ORF">HOLleu_23216</name>
</gene>
<dbReference type="GO" id="GO:0004523">
    <property type="term" value="F:RNA-DNA hybrid ribonuclease activity"/>
    <property type="evidence" value="ECO:0007669"/>
    <property type="project" value="UniProtKB-UniRule"/>
</dbReference>
<name>A0A9Q1BUN4_HOLLE</name>
<dbReference type="InterPro" id="IPR017067">
    <property type="entry name" value="RNase_H1_euk"/>
</dbReference>
<dbReference type="CDD" id="cd09280">
    <property type="entry name" value="RNase_HI_eukaryote_like"/>
    <property type="match status" value="1"/>
</dbReference>
<dbReference type="Gene3D" id="3.40.970.10">
    <property type="entry name" value="Ribonuclease H1, N-terminal domain"/>
    <property type="match status" value="1"/>
</dbReference>